<dbReference type="GO" id="GO:0016301">
    <property type="term" value="F:kinase activity"/>
    <property type="evidence" value="ECO:0007669"/>
    <property type="project" value="UniProtKB-KW"/>
</dbReference>
<dbReference type="Gene3D" id="3.30.450.20">
    <property type="entry name" value="PAS domain"/>
    <property type="match status" value="2"/>
</dbReference>
<dbReference type="InterPro" id="IPR033463">
    <property type="entry name" value="sCache_3"/>
</dbReference>
<reference evidence="16 17" key="1">
    <citation type="submission" date="2020-08" db="EMBL/GenBank/DDBJ databases">
        <title>A Genomic Blueprint of the Chicken Gut Microbiome.</title>
        <authorList>
            <person name="Gilroy R."/>
            <person name="Ravi A."/>
            <person name="Getino M."/>
            <person name="Pursley I."/>
            <person name="Horton D.L."/>
            <person name="Alikhan N.-F."/>
            <person name="Baker D."/>
            <person name="Gharbi K."/>
            <person name="Hall N."/>
            <person name="Watson M."/>
            <person name="Adriaenssens E.M."/>
            <person name="Foster-Nyarko E."/>
            <person name="Jarju S."/>
            <person name="Secka A."/>
            <person name="Antonio M."/>
            <person name="Oren A."/>
            <person name="Chaudhuri R."/>
            <person name="La Ragione R.M."/>
            <person name="Hildebrand F."/>
            <person name="Pallen M.J."/>
        </authorList>
    </citation>
    <scope>NUCLEOTIDE SEQUENCE [LARGE SCALE GENOMIC DNA]</scope>
    <source>
        <strain evidence="16 17">Sa1BUA2</strain>
    </source>
</reference>
<keyword evidence="4" id="KW-1003">Cell membrane</keyword>
<dbReference type="EMBL" id="JACSPV010000027">
    <property type="protein sequence ID" value="MBD8006297.1"/>
    <property type="molecule type" value="Genomic_DNA"/>
</dbReference>
<organism evidence="16 17">
    <name type="scientific">Bacillus norwichensis</name>
    <dbReference type="NCBI Taxonomy" id="2762217"/>
    <lineage>
        <taxon>Bacteria</taxon>
        <taxon>Bacillati</taxon>
        <taxon>Bacillota</taxon>
        <taxon>Bacilli</taxon>
        <taxon>Bacillales</taxon>
        <taxon>Bacillaceae</taxon>
        <taxon>Bacillus</taxon>
    </lineage>
</organism>
<dbReference type="PANTHER" id="PTHR44936">
    <property type="entry name" value="SENSOR PROTEIN CREC"/>
    <property type="match status" value="1"/>
</dbReference>
<dbReference type="SUPFAM" id="SSF55874">
    <property type="entry name" value="ATPase domain of HSP90 chaperone/DNA topoisomerase II/histidine kinase"/>
    <property type="match status" value="1"/>
</dbReference>
<evidence type="ECO:0000256" key="4">
    <source>
        <dbReference type="ARBA" id="ARBA00022475"/>
    </source>
</evidence>
<keyword evidence="8" id="KW-0547">Nucleotide-binding</keyword>
<dbReference type="SUPFAM" id="SSF55890">
    <property type="entry name" value="Sporulation response regulatory protein Spo0B"/>
    <property type="match status" value="1"/>
</dbReference>
<evidence type="ECO:0000259" key="15">
    <source>
        <dbReference type="PROSITE" id="PS50109"/>
    </source>
</evidence>
<dbReference type="InterPro" id="IPR029151">
    <property type="entry name" value="Sensor-like_sf"/>
</dbReference>
<comment type="catalytic activity">
    <reaction evidence="1">
        <text>ATP + protein L-histidine = ADP + protein N-phospho-L-histidine.</text>
        <dbReference type="EC" id="2.7.13.3"/>
    </reaction>
</comment>
<feature type="domain" description="Histidine kinase" evidence="15">
    <location>
        <begin position="316"/>
        <end position="511"/>
    </location>
</feature>
<keyword evidence="17" id="KW-1185">Reference proteome</keyword>
<dbReference type="CDD" id="cd18773">
    <property type="entry name" value="PDC1_HK_sensor"/>
    <property type="match status" value="1"/>
</dbReference>
<evidence type="ECO:0000313" key="16">
    <source>
        <dbReference type="EMBL" id="MBD8006297.1"/>
    </source>
</evidence>
<dbReference type="Gene3D" id="3.30.565.10">
    <property type="entry name" value="Histidine kinase-like ATPase, C-terminal domain"/>
    <property type="match status" value="1"/>
</dbReference>
<comment type="subcellular location">
    <subcellularLocation>
        <location evidence="2">Cell membrane</location>
        <topology evidence="2">Multi-pass membrane protein</topology>
    </subcellularLocation>
</comment>
<keyword evidence="12" id="KW-0902">Two-component regulatory system</keyword>
<dbReference type="PRINTS" id="PR00344">
    <property type="entry name" value="BCTRLSENSOR"/>
</dbReference>
<keyword evidence="7 14" id="KW-0812">Transmembrane</keyword>
<dbReference type="Gene3D" id="1.10.287.130">
    <property type="match status" value="1"/>
</dbReference>
<evidence type="ECO:0000256" key="11">
    <source>
        <dbReference type="ARBA" id="ARBA00022989"/>
    </source>
</evidence>
<evidence type="ECO:0000256" key="1">
    <source>
        <dbReference type="ARBA" id="ARBA00000085"/>
    </source>
</evidence>
<dbReference type="InterPro" id="IPR050980">
    <property type="entry name" value="2C_sensor_his_kinase"/>
</dbReference>
<name>A0ABR8VNG7_9BACI</name>
<dbReference type="InterPro" id="IPR016120">
    <property type="entry name" value="Sig_transdc_His_kin_SpoOB"/>
</dbReference>
<keyword evidence="5" id="KW-0597">Phosphoprotein</keyword>
<evidence type="ECO:0000256" key="10">
    <source>
        <dbReference type="ARBA" id="ARBA00022840"/>
    </source>
</evidence>
<feature type="transmembrane region" description="Helical" evidence="14">
    <location>
        <begin position="164"/>
        <end position="186"/>
    </location>
</feature>
<dbReference type="InterPro" id="IPR005467">
    <property type="entry name" value="His_kinase_dom"/>
</dbReference>
<keyword evidence="9 16" id="KW-0418">Kinase</keyword>
<dbReference type="Pfam" id="PF14689">
    <property type="entry name" value="SPOB_a"/>
    <property type="match status" value="1"/>
</dbReference>
<dbReference type="Pfam" id="PF02518">
    <property type="entry name" value="HATPase_c"/>
    <property type="match status" value="1"/>
</dbReference>
<keyword evidence="10" id="KW-0067">ATP-binding</keyword>
<dbReference type="Pfam" id="PF17203">
    <property type="entry name" value="sCache_3_2"/>
    <property type="match status" value="1"/>
</dbReference>
<dbReference type="InterPro" id="IPR036890">
    <property type="entry name" value="HATPase_C_sf"/>
</dbReference>
<evidence type="ECO:0000256" key="8">
    <source>
        <dbReference type="ARBA" id="ARBA00022741"/>
    </source>
</evidence>
<dbReference type="PROSITE" id="PS50109">
    <property type="entry name" value="HIS_KIN"/>
    <property type="match status" value="1"/>
</dbReference>
<sequence length="512" mass="57101">MILLISFLLICILFVLGILINQLVSKTIENQIGKRALSVASSVAKMDDIIKAFELDDPTSKIQEIVSPIQQATHAQYIVVGNKDGIRYSHPVKERIGKKMVGGDNERALHYGESYITKQTGSLGPAIRGKVPIINKDGQIIGVVSVGFLNENVEAIINAEKHTIWFYISLVFILGIIGAIGISTYIKRLLFHMEPEEISELLLQKEAILQSTKEGIVAINQHGETTMVNKAAKQMLTANKEVDQLTYNLLFQHMKATDIEMDKEMLLGDTVVLVNRIPIQNEEFTGAVATFRRKTDIEHLTKELHQMKQYANTLRAQAHEFSNKLYTILGLIQLDKVEQAEAFIKQESETQRHWLTFLADRVADPLVHGLLQGKYNQANESGIIFTVQEDSLLAHPLTGRKRTALLTSLGNVIENAIESIKLSQSKMREISIYFSDRGKELYFEVEDSGPGVTPEAAKVLFDQGYSTKSEIGRGMGLALSKKALHDVGGEIMFERSELGGALFVLVIPKREM</sequence>
<keyword evidence="6" id="KW-0808">Transferase</keyword>
<dbReference type="InterPro" id="IPR039506">
    <property type="entry name" value="SPOB_a"/>
</dbReference>
<proteinExistence type="predicted"/>
<evidence type="ECO:0000256" key="6">
    <source>
        <dbReference type="ARBA" id="ARBA00022679"/>
    </source>
</evidence>
<dbReference type="PANTHER" id="PTHR44936:SF9">
    <property type="entry name" value="SENSOR PROTEIN CREC"/>
    <property type="match status" value="1"/>
</dbReference>
<dbReference type="Proteomes" id="UP000648182">
    <property type="component" value="Unassembled WGS sequence"/>
</dbReference>
<evidence type="ECO:0000256" key="9">
    <source>
        <dbReference type="ARBA" id="ARBA00022777"/>
    </source>
</evidence>
<evidence type="ECO:0000256" key="14">
    <source>
        <dbReference type="SAM" id="Phobius"/>
    </source>
</evidence>
<dbReference type="InterPro" id="IPR003594">
    <property type="entry name" value="HATPase_dom"/>
</dbReference>
<dbReference type="SUPFAM" id="SSF103190">
    <property type="entry name" value="Sensory domain-like"/>
    <property type="match status" value="1"/>
</dbReference>
<protein>
    <recommendedName>
        <fullName evidence="3">histidine kinase</fullName>
        <ecNumber evidence="3">2.7.13.3</ecNumber>
    </recommendedName>
</protein>
<evidence type="ECO:0000256" key="3">
    <source>
        <dbReference type="ARBA" id="ARBA00012438"/>
    </source>
</evidence>
<dbReference type="EC" id="2.7.13.3" evidence="3"/>
<gene>
    <name evidence="16" type="ORF">H9631_14545</name>
</gene>
<dbReference type="InterPro" id="IPR004358">
    <property type="entry name" value="Sig_transdc_His_kin-like_C"/>
</dbReference>
<evidence type="ECO:0000256" key="7">
    <source>
        <dbReference type="ARBA" id="ARBA00022692"/>
    </source>
</evidence>
<keyword evidence="13 14" id="KW-0472">Membrane</keyword>
<dbReference type="SMART" id="SM00387">
    <property type="entry name" value="HATPase_c"/>
    <property type="match status" value="1"/>
</dbReference>
<keyword evidence="11 14" id="KW-1133">Transmembrane helix</keyword>
<evidence type="ECO:0000256" key="13">
    <source>
        <dbReference type="ARBA" id="ARBA00023136"/>
    </source>
</evidence>
<evidence type="ECO:0000313" key="17">
    <source>
        <dbReference type="Proteomes" id="UP000648182"/>
    </source>
</evidence>
<accession>A0ABR8VNG7</accession>
<evidence type="ECO:0000256" key="12">
    <source>
        <dbReference type="ARBA" id="ARBA00023012"/>
    </source>
</evidence>
<evidence type="ECO:0000256" key="5">
    <source>
        <dbReference type="ARBA" id="ARBA00022553"/>
    </source>
</evidence>
<comment type="caution">
    <text evidence="16">The sequence shown here is derived from an EMBL/GenBank/DDBJ whole genome shotgun (WGS) entry which is preliminary data.</text>
</comment>
<evidence type="ECO:0000256" key="2">
    <source>
        <dbReference type="ARBA" id="ARBA00004651"/>
    </source>
</evidence>